<dbReference type="Bgee" id="ENSGACG00000012383">
    <property type="expression patterns" value="Expressed in mesonephros and 1 other cell type or tissue"/>
</dbReference>
<reference evidence="18" key="2">
    <citation type="submission" date="2024-04" db="UniProtKB">
        <authorList>
            <consortium name="Ensembl"/>
        </authorList>
    </citation>
    <scope>IDENTIFICATION</scope>
</reference>
<proteinExistence type="inferred from homology"/>
<keyword evidence="10" id="KW-0969">Cilium</keyword>
<dbReference type="FunFam" id="3.40.50.300:FF:006175">
    <property type="entry name" value="Uncharacterized protein"/>
    <property type="match status" value="1"/>
</dbReference>
<dbReference type="FunFam" id="1.10.8.1220:FF:000001">
    <property type="entry name" value="Dynein axonemal heavy chain 5"/>
    <property type="match status" value="1"/>
</dbReference>
<evidence type="ECO:0000259" key="16">
    <source>
        <dbReference type="Pfam" id="PF12777"/>
    </source>
</evidence>
<evidence type="ECO:0000313" key="18">
    <source>
        <dbReference type="Ensembl" id="ENSGACP00000016394.1"/>
    </source>
</evidence>
<dbReference type="PANTHER" id="PTHR22878:SF68">
    <property type="entry name" value="DYNEIN HEAVY CHAIN 6, AXONEMAL-LIKE"/>
    <property type="match status" value="1"/>
</dbReference>
<dbReference type="InterPro" id="IPR026983">
    <property type="entry name" value="DHC"/>
</dbReference>
<dbReference type="GO" id="GO:0008569">
    <property type="term" value="F:minus-end-directed microtubule motor activity"/>
    <property type="evidence" value="ECO:0007669"/>
    <property type="project" value="InterPro"/>
</dbReference>
<dbReference type="GO" id="GO:0051959">
    <property type="term" value="F:dynein light intermediate chain binding"/>
    <property type="evidence" value="ECO:0007669"/>
    <property type="project" value="InterPro"/>
</dbReference>
<keyword evidence="11" id="KW-0505">Motor protein</keyword>
<keyword evidence="5" id="KW-0677">Repeat</keyword>
<evidence type="ECO:0000256" key="8">
    <source>
        <dbReference type="ARBA" id="ARBA00023017"/>
    </source>
</evidence>
<name>G3PFM0_GASAC</name>
<evidence type="ECO:0000256" key="13">
    <source>
        <dbReference type="ARBA" id="ARBA00023273"/>
    </source>
</evidence>
<dbReference type="Gene3D" id="3.40.50.300">
    <property type="entry name" value="P-loop containing nucleotide triphosphate hydrolases"/>
    <property type="match status" value="2"/>
</dbReference>
<accession>G3PFM0</accession>
<evidence type="ECO:0000256" key="7">
    <source>
        <dbReference type="ARBA" id="ARBA00022840"/>
    </source>
</evidence>
<comment type="similarity">
    <text evidence="2">Belongs to the dynein heavy chain family.</text>
</comment>
<dbReference type="FunFam" id="3.40.50.300:FF:000049">
    <property type="entry name" value="Dynein, axonemal, heavy chain 5"/>
    <property type="match status" value="1"/>
</dbReference>
<protein>
    <submittedName>
        <fullName evidence="18">Dynein, axonemal, heavy chain 2</fullName>
    </submittedName>
</protein>
<dbReference type="GO" id="GO:0030286">
    <property type="term" value="C:dynein complex"/>
    <property type="evidence" value="ECO:0007669"/>
    <property type="project" value="UniProtKB-KW"/>
</dbReference>
<keyword evidence="7" id="KW-0067">ATP-binding</keyword>
<evidence type="ECO:0000256" key="3">
    <source>
        <dbReference type="ARBA" id="ARBA00022490"/>
    </source>
</evidence>
<evidence type="ECO:0000259" key="17">
    <source>
        <dbReference type="Pfam" id="PF12781"/>
    </source>
</evidence>
<dbReference type="Gene3D" id="6.10.140.1060">
    <property type="match status" value="1"/>
</dbReference>
<reference evidence="18" key="1">
    <citation type="submission" date="2006-01" db="EMBL/GenBank/DDBJ databases">
        <authorList>
            <person name="Lindblad-Toh K."/>
            <person name="Mauceli E."/>
            <person name="Grabherr M."/>
            <person name="Chang J.L."/>
            <person name="Lander E.S."/>
        </authorList>
    </citation>
    <scope>NUCLEOTIDE SEQUENCE [LARGE SCALE GENOMIC DNA]</scope>
</reference>
<feature type="domain" description="Dynein heavy chain region D6 P-loop" evidence="15">
    <location>
        <begin position="770"/>
        <end position="883"/>
    </location>
</feature>
<dbReference type="InterPro" id="IPR004273">
    <property type="entry name" value="Dynein_heavy_D6_P-loop"/>
</dbReference>
<dbReference type="GO" id="GO:0007018">
    <property type="term" value="P:microtubule-based movement"/>
    <property type="evidence" value="ECO:0007669"/>
    <property type="project" value="InterPro"/>
</dbReference>
<comment type="subcellular location">
    <subcellularLocation>
        <location evidence="1">Cytoplasm</location>
        <location evidence="1">Cytoskeleton</location>
        <location evidence="1">Cilium axoneme</location>
    </subcellularLocation>
</comment>
<keyword evidence="12" id="KW-0206">Cytoskeleton</keyword>
<evidence type="ECO:0000256" key="5">
    <source>
        <dbReference type="ARBA" id="ARBA00022737"/>
    </source>
</evidence>
<evidence type="ECO:0000256" key="12">
    <source>
        <dbReference type="ARBA" id="ARBA00023212"/>
    </source>
</evidence>
<evidence type="ECO:0000256" key="11">
    <source>
        <dbReference type="ARBA" id="ARBA00023175"/>
    </source>
</evidence>
<dbReference type="FunFam" id="3.40.50.300:FF:004557">
    <property type="entry name" value="Predicted protein"/>
    <property type="match status" value="1"/>
</dbReference>
<dbReference type="Pfam" id="PF12781">
    <property type="entry name" value="AAA_9"/>
    <property type="match status" value="1"/>
</dbReference>
<evidence type="ECO:0000259" key="15">
    <source>
        <dbReference type="Pfam" id="PF03028"/>
    </source>
</evidence>
<feature type="coiled-coil region" evidence="14">
    <location>
        <begin position="158"/>
        <end position="220"/>
    </location>
</feature>
<dbReference type="GO" id="GO:0005524">
    <property type="term" value="F:ATP binding"/>
    <property type="evidence" value="ECO:0007669"/>
    <property type="project" value="UniProtKB-KW"/>
</dbReference>
<dbReference type="GO" id="GO:0005874">
    <property type="term" value="C:microtubule"/>
    <property type="evidence" value="ECO:0007669"/>
    <property type="project" value="UniProtKB-KW"/>
</dbReference>
<organism evidence="18">
    <name type="scientific">Gasterosteus aculeatus</name>
    <name type="common">Three-spined stickleback</name>
    <dbReference type="NCBI Taxonomy" id="69293"/>
    <lineage>
        <taxon>Eukaryota</taxon>
        <taxon>Metazoa</taxon>
        <taxon>Chordata</taxon>
        <taxon>Craniata</taxon>
        <taxon>Vertebrata</taxon>
        <taxon>Euteleostomi</taxon>
        <taxon>Actinopterygii</taxon>
        <taxon>Neopterygii</taxon>
        <taxon>Teleostei</taxon>
        <taxon>Neoteleostei</taxon>
        <taxon>Acanthomorphata</taxon>
        <taxon>Eupercaria</taxon>
        <taxon>Perciformes</taxon>
        <taxon>Cottioidei</taxon>
        <taxon>Gasterosteales</taxon>
        <taxon>Gasterosteidae</taxon>
        <taxon>Gasterosteus</taxon>
    </lineage>
</organism>
<dbReference type="InterPro" id="IPR024743">
    <property type="entry name" value="Dynein_HC_stalk"/>
</dbReference>
<keyword evidence="3" id="KW-0963">Cytoplasm</keyword>
<evidence type="ECO:0000256" key="9">
    <source>
        <dbReference type="ARBA" id="ARBA00023054"/>
    </source>
</evidence>
<keyword evidence="13" id="KW-0966">Cell projection</keyword>
<dbReference type="GO" id="GO:0005930">
    <property type="term" value="C:axoneme"/>
    <property type="evidence" value="ECO:0007669"/>
    <property type="project" value="UniProtKB-SubCell"/>
</dbReference>
<dbReference type="GO" id="GO:0031514">
    <property type="term" value="C:motile cilium"/>
    <property type="evidence" value="ECO:0007669"/>
    <property type="project" value="UniProtKB-ARBA"/>
</dbReference>
<dbReference type="Pfam" id="PF03028">
    <property type="entry name" value="Dynein_heavy"/>
    <property type="match status" value="1"/>
</dbReference>
<dbReference type="Ensembl" id="ENSGACT00000016426.1">
    <property type="protein sequence ID" value="ENSGACP00000016394.1"/>
    <property type="gene ID" value="ENSGACG00000012383.1"/>
</dbReference>
<dbReference type="InterPro" id="IPR027417">
    <property type="entry name" value="P-loop_NTPase"/>
</dbReference>
<keyword evidence="6" id="KW-0547">Nucleotide-binding</keyword>
<feature type="domain" description="Dynein heavy chain ATP-binding dynein motor region" evidence="17">
    <location>
        <begin position="302"/>
        <end position="523"/>
    </location>
</feature>
<dbReference type="PANTHER" id="PTHR22878">
    <property type="entry name" value="DYNEIN HEAVY CHAIN 6, AXONEMAL-LIKE-RELATED"/>
    <property type="match status" value="1"/>
</dbReference>
<evidence type="ECO:0000256" key="1">
    <source>
        <dbReference type="ARBA" id="ARBA00004430"/>
    </source>
</evidence>
<sequence length="900" mass="102196">MSVELEEAKKQVAVFQIQCDEFLSIILEQTTEANKQKNALESLNKRDMTEIKSYGCPPALVETVMQAVMTLLGKEATWAEAKRQLGDSNFIKTLVNFDKDNITERVLKDIGQFCRQVDFQPEIIGKVSLAAKSLCMWVRAMEVYGRVYRVVEPKRAQLNAAMAQLVEKQTQLAAAQDKLREVGEKKEQLEKELGEKLIMKKSLREKSEEMEMKLDRADKLVTGLAGERVRWEERVAVLEENMGYLVGDCLLAASFLSYMGPFLSNYRDKLLAIWMKEVRDLAIPCTPGFSFAVFLSKPTVVRDWNIQGLPSDAFSTENGVIVTRGNRCPLMVDPQGQSMKWIKNMEMKRGLKVIDFQMPDYLRVLENAIQFGTPVLLQNILEDLDPSLDPILNKSITRIGGRLLMKLGDKEVEYNPEFRFYITTKLSNPHYTPEISTKTIIVNFGVMEQGLEAQLLGIVVRKERPELEEQKDSLVISIASGKRSLEDLEDEILRLLNEATGSLLDDEQLVKALQASKVTATEVSEQLESSEQTEINIDSAREAYCPCAQRASILFTILNDMGRIDPMYQFSLDAYIDLFNLSIKKSERSHELQERIAYLNEYHTCAVYSYTCRGLFECHKLLLSFQMCARILEVAGKLNIDEYNFFLRGGLVLHDEYQLKNPCSSWLVESSWDNITELDKLPKFNGIAGSFKKDHAKWNLWFTSAEPEKAKLPDNWDFNCNEFQKMLIVRSLRQDRVSLCVTSFIVNNLGQHFVEPPVLDMKAVVEESTCRTPLIFILSPGVDPTGALLQLAEASGMSKHFHALSLGQGQAPIAKSMIEEGVKNGHWVFLANCHLSLSWMPELDKLVEQLQVQEPQSKFRLWLSSSPHPGFPITILQAGIKMTTEPPKGVKANMKRLYQQ</sequence>
<dbReference type="Pfam" id="PF12777">
    <property type="entry name" value="MT"/>
    <property type="match status" value="1"/>
</dbReference>
<keyword evidence="8" id="KW-0243">Dynein</keyword>
<dbReference type="AlphaFoldDB" id="G3PFM0"/>
<dbReference type="Gene3D" id="1.10.8.1220">
    <property type="match status" value="1"/>
</dbReference>
<evidence type="ECO:0000256" key="10">
    <source>
        <dbReference type="ARBA" id="ARBA00023069"/>
    </source>
</evidence>
<dbReference type="GO" id="GO:0045505">
    <property type="term" value="F:dynein intermediate chain binding"/>
    <property type="evidence" value="ECO:0007669"/>
    <property type="project" value="InterPro"/>
</dbReference>
<evidence type="ECO:0000256" key="2">
    <source>
        <dbReference type="ARBA" id="ARBA00008887"/>
    </source>
</evidence>
<evidence type="ECO:0000256" key="4">
    <source>
        <dbReference type="ARBA" id="ARBA00022701"/>
    </source>
</evidence>
<keyword evidence="9 14" id="KW-0175">Coiled coil</keyword>
<feature type="domain" description="Dynein heavy chain coiled coil stalk" evidence="16">
    <location>
        <begin position="9"/>
        <end position="272"/>
    </location>
</feature>
<dbReference type="InterPro" id="IPR035706">
    <property type="entry name" value="AAA_9"/>
</dbReference>
<evidence type="ECO:0000256" key="6">
    <source>
        <dbReference type="ARBA" id="ARBA00022741"/>
    </source>
</evidence>
<keyword evidence="4" id="KW-0493">Microtubule</keyword>
<evidence type="ECO:0000256" key="14">
    <source>
        <dbReference type="SAM" id="Coils"/>
    </source>
</evidence>
<dbReference type="Gene3D" id="1.20.920.20">
    <property type="match status" value="1"/>
</dbReference>